<name>A0A0A0C086_9CELL</name>
<evidence type="ECO:0000313" key="3">
    <source>
        <dbReference type="EMBL" id="KGM13600.1"/>
    </source>
</evidence>
<comment type="caution">
    <text evidence="3">The sequence shown here is derived from an EMBL/GenBank/DDBJ whole genome shotgun (WGS) entry which is preliminary data.</text>
</comment>
<feature type="region of interest" description="Disordered" evidence="1">
    <location>
        <begin position="149"/>
        <end position="170"/>
    </location>
</feature>
<accession>A0A0A0C086</accession>
<keyword evidence="4" id="KW-1185">Reference proteome</keyword>
<dbReference type="OrthoDB" id="5189092at2"/>
<evidence type="ECO:0000256" key="2">
    <source>
        <dbReference type="SAM" id="Phobius"/>
    </source>
</evidence>
<dbReference type="AlphaFoldDB" id="A0A0A0C086"/>
<reference evidence="3 4" key="1">
    <citation type="submission" date="2013-08" db="EMBL/GenBank/DDBJ databases">
        <title>Genome sequencing of Cellulomonas bogoriensis 69B4.</title>
        <authorList>
            <person name="Chen F."/>
            <person name="Li Y."/>
            <person name="Wang G."/>
        </authorList>
    </citation>
    <scope>NUCLEOTIDE SEQUENCE [LARGE SCALE GENOMIC DNA]</scope>
    <source>
        <strain evidence="3 4">69B4</strain>
    </source>
</reference>
<proteinExistence type="predicted"/>
<evidence type="ECO:0000256" key="1">
    <source>
        <dbReference type="SAM" id="MobiDB-lite"/>
    </source>
</evidence>
<organism evidence="3 4">
    <name type="scientific">Cellulomonas bogoriensis 69B4 = DSM 16987</name>
    <dbReference type="NCBI Taxonomy" id="1386082"/>
    <lineage>
        <taxon>Bacteria</taxon>
        <taxon>Bacillati</taxon>
        <taxon>Actinomycetota</taxon>
        <taxon>Actinomycetes</taxon>
        <taxon>Micrococcales</taxon>
        <taxon>Cellulomonadaceae</taxon>
        <taxon>Cellulomonas</taxon>
    </lineage>
</organism>
<gene>
    <name evidence="3" type="ORF">N869_09990</name>
</gene>
<evidence type="ECO:0008006" key="5">
    <source>
        <dbReference type="Google" id="ProtNLM"/>
    </source>
</evidence>
<evidence type="ECO:0000313" key="4">
    <source>
        <dbReference type="Proteomes" id="UP000054314"/>
    </source>
</evidence>
<dbReference type="Proteomes" id="UP000054314">
    <property type="component" value="Unassembled WGS sequence"/>
</dbReference>
<sequence length="193" mass="20168">MSTVLRPVGPRRPEVYWVRRLVVLGVVAVLVVLLAWAVRAVGSAVAGDPAAPDGAEPLAAGDGGPSPCARDALDVTLEADGRTYDDGTAPLFGVTVRNAGEGACTLDVGSNRVTVTVTSGTDRIWASTDCVRDAPERLLLLSPGSQERVEVPWPRDRSDEGCTAGLPEPRPGTYTAIADVVGVESGRIVLELR</sequence>
<dbReference type="RefSeq" id="WP_156968350.1">
    <property type="nucleotide sequence ID" value="NZ_AXCZ01000033.1"/>
</dbReference>
<feature type="transmembrane region" description="Helical" evidence="2">
    <location>
        <begin position="21"/>
        <end position="38"/>
    </location>
</feature>
<keyword evidence="2" id="KW-0472">Membrane</keyword>
<keyword evidence="2" id="KW-0812">Transmembrane</keyword>
<keyword evidence="2" id="KW-1133">Transmembrane helix</keyword>
<feature type="compositionally biased region" description="Basic and acidic residues" evidence="1">
    <location>
        <begin position="149"/>
        <end position="160"/>
    </location>
</feature>
<protein>
    <recommendedName>
        <fullName evidence="5">DUF4232 domain-containing protein</fullName>
    </recommendedName>
</protein>
<dbReference type="EMBL" id="AXCZ01000033">
    <property type="protein sequence ID" value="KGM13600.1"/>
    <property type="molecule type" value="Genomic_DNA"/>
</dbReference>